<dbReference type="SUPFAM" id="SSF52833">
    <property type="entry name" value="Thioredoxin-like"/>
    <property type="match status" value="1"/>
</dbReference>
<dbReference type="RefSeq" id="WP_149850950.1">
    <property type="nucleotide sequence ID" value="NZ_VUOB01000032.1"/>
</dbReference>
<dbReference type="AlphaFoldDB" id="A0A5B2XCM6"/>
<gene>
    <name evidence="2" type="ORF">F0L68_19015</name>
</gene>
<evidence type="ECO:0000313" key="3">
    <source>
        <dbReference type="Proteomes" id="UP000323454"/>
    </source>
</evidence>
<sequence length="137" mass="14490">MTGLLVLVGTLVLAVPLGFALRARDGRISRRAESDLPAEVLRVVDPANPITLVQLTTTFCAQCPQARTLLRDVAAHTDGVTHAEFDLTDHPGIATRLGVLRTPTTLVVNSSGTELLRVGGVPKRASMLAALEPHLPA</sequence>
<dbReference type="EMBL" id="VUOB01000032">
    <property type="protein sequence ID" value="KAA2261043.1"/>
    <property type="molecule type" value="Genomic_DNA"/>
</dbReference>
<reference evidence="2 3" key="2">
    <citation type="submission" date="2019-09" db="EMBL/GenBank/DDBJ databases">
        <authorList>
            <person name="Jin C."/>
        </authorList>
    </citation>
    <scope>NUCLEOTIDE SEQUENCE [LARGE SCALE GENOMIC DNA]</scope>
    <source>
        <strain evidence="2 3">AN110305</strain>
    </source>
</reference>
<dbReference type="Pfam" id="PF13192">
    <property type="entry name" value="Thioredoxin_3"/>
    <property type="match status" value="1"/>
</dbReference>
<dbReference type="Proteomes" id="UP000323454">
    <property type="component" value="Unassembled WGS sequence"/>
</dbReference>
<dbReference type="OrthoDB" id="1495530at2"/>
<organism evidence="2 3">
    <name type="scientific">Solihabitans fulvus</name>
    <dbReference type="NCBI Taxonomy" id="1892852"/>
    <lineage>
        <taxon>Bacteria</taxon>
        <taxon>Bacillati</taxon>
        <taxon>Actinomycetota</taxon>
        <taxon>Actinomycetes</taxon>
        <taxon>Pseudonocardiales</taxon>
        <taxon>Pseudonocardiaceae</taxon>
        <taxon>Solihabitans</taxon>
    </lineage>
</organism>
<reference evidence="2 3" key="1">
    <citation type="submission" date="2019-09" db="EMBL/GenBank/DDBJ databases">
        <title>Goodfellowia gen. nov., a new genus of the Pseudonocardineae related to Actinoalloteichus, containing Goodfellowia coeruleoviolacea gen. nov., comb. nov. gen. nov., comb. nov.</title>
        <authorList>
            <person name="Labeda D."/>
        </authorList>
    </citation>
    <scope>NUCLEOTIDE SEQUENCE [LARGE SCALE GENOMIC DNA]</scope>
    <source>
        <strain evidence="2 3">AN110305</strain>
    </source>
</reference>
<protein>
    <submittedName>
        <fullName evidence="2">Thioredoxin family protein</fullName>
    </submittedName>
</protein>
<evidence type="ECO:0000313" key="2">
    <source>
        <dbReference type="EMBL" id="KAA2261043.1"/>
    </source>
</evidence>
<keyword evidence="3" id="KW-1185">Reference proteome</keyword>
<evidence type="ECO:0000259" key="1">
    <source>
        <dbReference type="Pfam" id="PF13192"/>
    </source>
</evidence>
<accession>A0A5B2XCM6</accession>
<proteinExistence type="predicted"/>
<name>A0A5B2XCM6_9PSEU</name>
<dbReference type="CDD" id="cd02947">
    <property type="entry name" value="TRX_family"/>
    <property type="match status" value="1"/>
</dbReference>
<comment type="caution">
    <text evidence="2">The sequence shown here is derived from an EMBL/GenBank/DDBJ whole genome shotgun (WGS) entry which is preliminary data.</text>
</comment>
<dbReference type="InterPro" id="IPR012336">
    <property type="entry name" value="Thioredoxin-like_fold"/>
</dbReference>
<feature type="domain" description="Thioredoxin-like fold" evidence="1">
    <location>
        <begin position="55"/>
        <end position="130"/>
    </location>
</feature>
<dbReference type="Gene3D" id="3.40.30.10">
    <property type="entry name" value="Glutaredoxin"/>
    <property type="match status" value="1"/>
</dbReference>
<dbReference type="InterPro" id="IPR036249">
    <property type="entry name" value="Thioredoxin-like_sf"/>
</dbReference>